<evidence type="ECO:0000313" key="2">
    <source>
        <dbReference type="EMBL" id="EMD89354.1"/>
    </source>
</evidence>
<dbReference type="OrthoDB" id="3774232at2759"/>
<reference evidence="2 3" key="1">
    <citation type="journal article" date="2012" name="PLoS Pathog.">
        <title>Diverse lifestyles and strategies of plant pathogenesis encoded in the genomes of eighteen Dothideomycetes fungi.</title>
        <authorList>
            <person name="Ohm R.A."/>
            <person name="Feau N."/>
            <person name="Henrissat B."/>
            <person name="Schoch C.L."/>
            <person name="Horwitz B.A."/>
            <person name="Barry K.W."/>
            <person name="Condon B.J."/>
            <person name="Copeland A.C."/>
            <person name="Dhillon B."/>
            <person name="Glaser F."/>
            <person name="Hesse C.N."/>
            <person name="Kosti I."/>
            <person name="LaButti K."/>
            <person name="Lindquist E.A."/>
            <person name="Lucas S."/>
            <person name="Salamov A.A."/>
            <person name="Bradshaw R.E."/>
            <person name="Ciuffetti L."/>
            <person name="Hamelin R.C."/>
            <person name="Kema G.H.J."/>
            <person name="Lawrence C."/>
            <person name="Scott J.A."/>
            <person name="Spatafora J.W."/>
            <person name="Turgeon B.G."/>
            <person name="de Wit P.J.G.M."/>
            <person name="Zhong S."/>
            <person name="Goodwin S.B."/>
            <person name="Grigoriev I.V."/>
        </authorList>
    </citation>
    <scope>NUCLEOTIDE SEQUENCE [LARGE SCALE GENOMIC DNA]</scope>
    <source>
        <strain evidence="3">C5 / ATCC 48332 / race O</strain>
    </source>
</reference>
<dbReference type="HOGENOM" id="CLU_068279_3_1_1"/>
<accession>M2TS82</accession>
<dbReference type="STRING" id="701091.M2TS82"/>
<reference evidence="3" key="2">
    <citation type="journal article" date="2013" name="PLoS Genet.">
        <title>Comparative genome structure, secondary metabolite, and effector coding capacity across Cochliobolus pathogens.</title>
        <authorList>
            <person name="Condon B.J."/>
            <person name="Leng Y."/>
            <person name="Wu D."/>
            <person name="Bushley K.E."/>
            <person name="Ohm R.A."/>
            <person name="Otillar R."/>
            <person name="Martin J."/>
            <person name="Schackwitz W."/>
            <person name="Grimwood J."/>
            <person name="MohdZainudin N."/>
            <person name="Xue C."/>
            <person name="Wang R."/>
            <person name="Manning V.A."/>
            <person name="Dhillon B."/>
            <person name="Tu Z.J."/>
            <person name="Steffenson B.J."/>
            <person name="Salamov A."/>
            <person name="Sun H."/>
            <person name="Lowry S."/>
            <person name="LaButti K."/>
            <person name="Han J."/>
            <person name="Copeland A."/>
            <person name="Lindquist E."/>
            <person name="Barry K."/>
            <person name="Schmutz J."/>
            <person name="Baker S.E."/>
            <person name="Ciuffetti L.M."/>
            <person name="Grigoriev I.V."/>
            <person name="Zhong S."/>
            <person name="Turgeon B.G."/>
        </authorList>
    </citation>
    <scope>NUCLEOTIDE SEQUENCE [LARGE SCALE GENOMIC DNA]</scope>
    <source>
        <strain evidence="3">C5 / ATCC 48332 / race O</strain>
    </source>
</reference>
<dbReference type="Gene3D" id="3.30.710.10">
    <property type="entry name" value="Potassium Channel Kv1.1, Chain A"/>
    <property type="match status" value="1"/>
</dbReference>
<dbReference type="InterPro" id="IPR011333">
    <property type="entry name" value="SKP1/BTB/POZ_sf"/>
</dbReference>
<dbReference type="PANTHER" id="PTHR47843">
    <property type="entry name" value="BTB DOMAIN-CONTAINING PROTEIN-RELATED"/>
    <property type="match status" value="1"/>
</dbReference>
<dbReference type="Proteomes" id="UP000016936">
    <property type="component" value="Unassembled WGS sequence"/>
</dbReference>
<evidence type="ECO:0000259" key="1">
    <source>
        <dbReference type="PROSITE" id="PS50097"/>
    </source>
</evidence>
<dbReference type="PROSITE" id="PS50097">
    <property type="entry name" value="BTB"/>
    <property type="match status" value="1"/>
</dbReference>
<organism evidence="2 3">
    <name type="scientific">Cochliobolus heterostrophus (strain C5 / ATCC 48332 / race O)</name>
    <name type="common">Southern corn leaf blight fungus</name>
    <name type="synonym">Bipolaris maydis</name>
    <dbReference type="NCBI Taxonomy" id="701091"/>
    <lineage>
        <taxon>Eukaryota</taxon>
        <taxon>Fungi</taxon>
        <taxon>Dikarya</taxon>
        <taxon>Ascomycota</taxon>
        <taxon>Pezizomycotina</taxon>
        <taxon>Dothideomycetes</taxon>
        <taxon>Pleosporomycetidae</taxon>
        <taxon>Pleosporales</taxon>
        <taxon>Pleosporineae</taxon>
        <taxon>Pleosporaceae</taxon>
        <taxon>Bipolaris</taxon>
    </lineage>
</organism>
<dbReference type="InterPro" id="IPR000210">
    <property type="entry name" value="BTB/POZ_dom"/>
</dbReference>
<feature type="domain" description="BTB" evidence="1">
    <location>
        <begin position="4"/>
        <end position="80"/>
    </location>
</feature>
<evidence type="ECO:0000313" key="3">
    <source>
        <dbReference type="Proteomes" id="UP000016936"/>
    </source>
</evidence>
<dbReference type="eggNOG" id="ENOG502T17B">
    <property type="taxonomic scope" value="Eukaryota"/>
</dbReference>
<dbReference type="PANTHER" id="PTHR47843:SF2">
    <property type="entry name" value="BTB DOMAIN-CONTAINING PROTEIN"/>
    <property type="match status" value="1"/>
</dbReference>
<dbReference type="Pfam" id="PF00651">
    <property type="entry name" value="BTB"/>
    <property type="match status" value="1"/>
</dbReference>
<sequence>MDPCDPIIKLVFQNPTGGTVNLNVHQGVLCKTSEFFRKAIDLKQASLSKDLTSINLSDEDLDTVKKYIKWLYTNEFPIELYKSNQGMNDEEAKAADGDTAEKVFIFLAKAYVFGEQFRDTKYKNAVLRNMFKALKTCPWQPGPESVKIIYKGTPPNSPLRRLIATDIAYMLCECSTENDSLDFFDAYPRRALADALKTTIRTRGLPDDDLPTIESFLHDESSQDTSMQEPGC</sequence>
<protein>
    <recommendedName>
        <fullName evidence="1">BTB domain-containing protein</fullName>
    </recommendedName>
</protein>
<dbReference type="AlphaFoldDB" id="M2TS82"/>
<dbReference type="OMA" id="ANTYEER"/>
<proteinExistence type="predicted"/>
<dbReference type="CDD" id="cd18186">
    <property type="entry name" value="BTB_POZ_ZBTB_KLHL-like"/>
    <property type="match status" value="1"/>
</dbReference>
<name>M2TS82_COCH5</name>
<gene>
    <name evidence="2" type="ORF">COCHEDRAFT_1158180</name>
</gene>
<keyword evidence="3" id="KW-1185">Reference proteome</keyword>
<dbReference type="EMBL" id="KB445579">
    <property type="protein sequence ID" value="EMD89354.1"/>
    <property type="molecule type" value="Genomic_DNA"/>
</dbReference>